<keyword evidence="2" id="KW-1185">Reference proteome</keyword>
<evidence type="ECO:0000313" key="1">
    <source>
        <dbReference type="EMBL" id="SNR34662.1"/>
    </source>
</evidence>
<dbReference type="EMBL" id="FZNX01000001">
    <property type="protein sequence ID" value="SNR34662.1"/>
    <property type="molecule type" value="Genomic_DNA"/>
</dbReference>
<dbReference type="AlphaFoldDB" id="A0A238VJU9"/>
<reference evidence="2" key="1">
    <citation type="submission" date="2017-06" db="EMBL/GenBank/DDBJ databases">
        <authorList>
            <person name="Varghese N."/>
            <person name="Submissions S."/>
        </authorList>
    </citation>
    <scope>NUCLEOTIDE SEQUENCE [LARGE SCALE GENOMIC DNA]</scope>
    <source>
        <strain evidence="2">DSM 27993</strain>
    </source>
</reference>
<dbReference type="Proteomes" id="UP000198412">
    <property type="component" value="Unassembled WGS sequence"/>
</dbReference>
<gene>
    <name evidence="1" type="ORF">SAMN04488111_0622</name>
</gene>
<protein>
    <submittedName>
        <fullName evidence="1">Uncharacterized protein</fullName>
    </submittedName>
</protein>
<evidence type="ECO:0000313" key="2">
    <source>
        <dbReference type="Proteomes" id="UP000198412"/>
    </source>
</evidence>
<sequence>MLVARLLASDLPSENHRPQTRNFPYTSTLCVMRQKMRKYLNLSSIIIILMTFLSCQNKIDLNEVINQDSPFILTQRIQKVESEYSDFKIDTLKINSEKWKDFITFMTNNKDNWKSTPASYNSDFNITQNEFRLLGWKDGKSVVMSYKDKNGKIRQLTKEINNGEIDFLTN</sequence>
<name>A0A238VJU9_9FLAO</name>
<proteinExistence type="predicted"/>
<organism evidence="1 2">
    <name type="scientific">Lutibacter flavus</name>
    <dbReference type="NCBI Taxonomy" id="691689"/>
    <lineage>
        <taxon>Bacteria</taxon>
        <taxon>Pseudomonadati</taxon>
        <taxon>Bacteroidota</taxon>
        <taxon>Flavobacteriia</taxon>
        <taxon>Flavobacteriales</taxon>
        <taxon>Flavobacteriaceae</taxon>
        <taxon>Lutibacter</taxon>
    </lineage>
</organism>
<accession>A0A238VJU9</accession>